<dbReference type="CDD" id="cd00229">
    <property type="entry name" value="SGNH_hydrolase"/>
    <property type="match status" value="1"/>
</dbReference>
<comment type="caution">
    <text evidence="2">The sequence shown here is derived from an EMBL/GenBank/DDBJ whole genome shotgun (WGS) entry which is preliminary data.</text>
</comment>
<reference evidence="2 3" key="1">
    <citation type="submission" date="2015-06" db="EMBL/GenBank/DDBJ databases">
        <title>Talaromyces atroroseus IBT 11181 draft genome.</title>
        <authorList>
            <person name="Rasmussen K.B."/>
            <person name="Rasmussen S."/>
            <person name="Petersen B."/>
            <person name="Sicheritz-Ponten T."/>
            <person name="Mortensen U.H."/>
            <person name="Thrane U."/>
        </authorList>
    </citation>
    <scope>NUCLEOTIDE SEQUENCE [LARGE SCALE GENOMIC DNA]</scope>
    <source>
        <strain evidence="2 3">IBT 11181</strain>
    </source>
</reference>
<dbReference type="PANTHER" id="PTHR30383">
    <property type="entry name" value="THIOESTERASE 1/PROTEASE 1/LYSOPHOSPHOLIPASE L1"/>
    <property type="match status" value="1"/>
</dbReference>
<dbReference type="Gene3D" id="3.40.50.1110">
    <property type="entry name" value="SGNH hydrolase"/>
    <property type="match status" value="1"/>
</dbReference>
<accession>A0A1Q5Q9X3</accession>
<proteinExistence type="predicted"/>
<dbReference type="GeneID" id="31001646"/>
<dbReference type="AlphaFoldDB" id="A0A1Q5Q9X3"/>
<dbReference type="GO" id="GO:0004622">
    <property type="term" value="F:phosphatidylcholine lysophospholipase activity"/>
    <property type="evidence" value="ECO:0007669"/>
    <property type="project" value="TreeGrafter"/>
</dbReference>
<dbReference type="OrthoDB" id="408760at2759"/>
<dbReference type="SUPFAM" id="SSF52266">
    <property type="entry name" value="SGNH hydrolase"/>
    <property type="match status" value="1"/>
</dbReference>
<feature type="domain" description="SGNH hydrolase-type esterase" evidence="1">
    <location>
        <begin position="7"/>
        <end position="202"/>
    </location>
</feature>
<organism evidence="2 3">
    <name type="scientific">Talaromyces atroroseus</name>
    <dbReference type="NCBI Taxonomy" id="1441469"/>
    <lineage>
        <taxon>Eukaryota</taxon>
        <taxon>Fungi</taxon>
        <taxon>Dikarya</taxon>
        <taxon>Ascomycota</taxon>
        <taxon>Pezizomycotina</taxon>
        <taxon>Eurotiomycetes</taxon>
        <taxon>Eurotiomycetidae</taxon>
        <taxon>Eurotiales</taxon>
        <taxon>Trichocomaceae</taxon>
        <taxon>Talaromyces</taxon>
        <taxon>Talaromyces sect. Trachyspermi</taxon>
    </lineage>
</organism>
<evidence type="ECO:0000259" key="1">
    <source>
        <dbReference type="Pfam" id="PF13472"/>
    </source>
</evidence>
<dbReference type="InterPro" id="IPR051532">
    <property type="entry name" value="Ester_Hydrolysis_Enzymes"/>
</dbReference>
<dbReference type="PANTHER" id="PTHR30383:SF19">
    <property type="entry name" value="FIBRONECTIN TYPE-III DOMAIN-CONTAINING PROTEIN"/>
    <property type="match status" value="1"/>
</dbReference>
<dbReference type="InterPro" id="IPR013830">
    <property type="entry name" value="SGNH_hydro"/>
</dbReference>
<evidence type="ECO:0000313" key="2">
    <source>
        <dbReference type="EMBL" id="OKL62725.1"/>
    </source>
</evidence>
<dbReference type="Pfam" id="PF13472">
    <property type="entry name" value="Lipase_GDSL_2"/>
    <property type="match status" value="1"/>
</dbReference>
<evidence type="ECO:0000313" key="3">
    <source>
        <dbReference type="Proteomes" id="UP000214365"/>
    </source>
</evidence>
<gene>
    <name evidence="2" type="ORF">UA08_01891</name>
</gene>
<dbReference type="Proteomes" id="UP000214365">
    <property type="component" value="Unassembled WGS sequence"/>
</dbReference>
<name>A0A1Q5Q9X3_TALAT</name>
<sequence length="215" mass="23558">MPLNILCFGNSLTAGYWHYGVETNHPYALTLKEQLLSAEHAAVASNGGLVDIDVEGQPGDLVNCPPGRFLERMKLACTAIQDTTGSPSSAEPSILPSLPSDLGYGSFTPEQIFAGLQATYALALGSSPTTKVLALTVPECAYRSAKLDRNRDVLNASILAHKEDRYYSFDLRSALPYHAMDEQRREEIWDDGLHLTDKGYDLMGELIAERLLQLL</sequence>
<dbReference type="EMBL" id="LFMY01000002">
    <property type="protein sequence ID" value="OKL62725.1"/>
    <property type="molecule type" value="Genomic_DNA"/>
</dbReference>
<keyword evidence="3" id="KW-1185">Reference proteome</keyword>
<protein>
    <recommendedName>
        <fullName evidence="1">SGNH hydrolase-type esterase domain-containing protein</fullName>
    </recommendedName>
</protein>
<dbReference type="InterPro" id="IPR036514">
    <property type="entry name" value="SGNH_hydro_sf"/>
</dbReference>
<dbReference type="RefSeq" id="XP_020122846.1">
    <property type="nucleotide sequence ID" value="XM_020261605.1"/>
</dbReference>